<organism evidence="1 2">
    <name type="scientific">Propioniciclava sinopodophylli</name>
    <dbReference type="NCBI Taxonomy" id="1837344"/>
    <lineage>
        <taxon>Bacteria</taxon>
        <taxon>Bacillati</taxon>
        <taxon>Actinomycetota</taxon>
        <taxon>Actinomycetes</taxon>
        <taxon>Propionibacteriales</taxon>
        <taxon>Propionibacteriaceae</taxon>
        <taxon>Propioniciclava</taxon>
    </lineage>
</organism>
<name>A0A4Q9KHG9_9ACTN</name>
<evidence type="ECO:0000313" key="1">
    <source>
        <dbReference type="EMBL" id="TBT87316.1"/>
    </source>
</evidence>
<accession>A0A4Q9KHG9</accession>
<dbReference type="Proteomes" id="UP000292373">
    <property type="component" value="Unassembled WGS sequence"/>
</dbReference>
<comment type="caution">
    <text evidence="1">The sequence shown here is derived from an EMBL/GenBank/DDBJ whole genome shotgun (WGS) entry which is preliminary data.</text>
</comment>
<evidence type="ECO:0000313" key="2">
    <source>
        <dbReference type="Proteomes" id="UP000292373"/>
    </source>
</evidence>
<dbReference type="RefSeq" id="WP_131167102.1">
    <property type="nucleotide sequence ID" value="NZ_SDMQ01000002.1"/>
</dbReference>
<gene>
    <name evidence="1" type="ORF">ET989_03120</name>
</gene>
<proteinExistence type="predicted"/>
<keyword evidence="2" id="KW-1185">Reference proteome</keyword>
<reference evidence="1 2" key="1">
    <citation type="submission" date="2019-01" db="EMBL/GenBank/DDBJ databases">
        <title>Lactibacter flavus gen. nov., sp. nov., a novel bacterium of the family Propionibacteriaceae isolated from raw milk and dairy products.</title>
        <authorList>
            <person name="Huptas C."/>
            <person name="Wenning M."/>
            <person name="Breitenwieser F."/>
            <person name="Doll E."/>
            <person name="Von Neubeck M."/>
            <person name="Busse H.-J."/>
            <person name="Scherer S."/>
        </authorList>
    </citation>
    <scope>NUCLEOTIDE SEQUENCE [LARGE SCALE GENOMIC DNA]</scope>
    <source>
        <strain evidence="1 2">KCTC 33808</strain>
    </source>
</reference>
<dbReference type="EMBL" id="SDMQ01000002">
    <property type="protein sequence ID" value="TBT87316.1"/>
    <property type="molecule type" value="Genomic_DNA"/>
</dbReference>
<sequence>MTRIVRIIDPAAWVDAAPFAAHLERLCAGTGLPWQVVAAYAGVSQRAAARLVGGRPRPRLRRIPRTVAQQLWSVTPEELQRLRTTWVAASPTCARVADLVGLGVPLAELADRLACTQALVAALADGTPATVPAVTALRALVAVEAANRDRTLDALGAA</sequence>
<dbReference type="AlphaFoldDB" id="A0A4Q9KHG9"/>
<protein>
    <submittedName>
        <fullName evidence="1">Uncharacterized protein</fullName>
    </submittedName>
</protein>